<protein>
    <submittedName>
        <fullName evidence="1">Uncharacterized protein</fullName>
    </submittedName>
</protein>
<comment type="caution">
    <text evidence="1">The sequence shown here is derived from an EMBL/GenBank/DDBJ whole genome shotgun (WGS) entry which is preliminary data.</text>
</comment>
<organism evidence="1 2">
    <name type="scientific">Hibiscus sabdariffa</name>
    <name type="common">roselle</name>
    <dbReference type="NCBI Taxonomy" id="183260"/>
    <lineage>
        <taxon>Eukaryota</taxon>
        <taxon>Viridiplantae</taxon>
        <taxon>Streptophyta</taxon>
        <taxon>Embryophyta</taxon>
        <taxon>Tracheophyta</taxon>
        <taxon>Spermatophyta</taxon>
        <taxon>Magnoliopsida</taxon>
        <taxon>eudicotyledons</taxon>
        <taxon>Gunneridae</taxon>
        <taxon>Pentapetalae</taxon>
        <taxon>rosids</taxon>
        <taxon>malvids</taxon>
        <taxon>Malvales</taxon>
        <taxon>Malvaceae</taxon>
        <taxon>Malvoideae</taxon>
        <taxon>Hibiscus</taxon>
    </lineage>
</organism>
<dbReference type="Proteomes" id="UP001472677">
    <property type="component" value="Unassembled WGS sequence"/>
</dbReference>
<keyword evidence="2" id="KW-1185">Reference proteome</keyword>
<name>A0ABR2DZK8_9ROSI</name>
<dbReference type="EMBL" id="JBBPBM010000021">
    <property type="protein sequence ID" value="KAK8548224.1"/>
    <property type="molecule type" value="Genomic_DNA"/>
</dbReference>
<evidence type="ECO:0000313" key="1">
    <source>
        <dbReference type="EMBL" id="KAK8548224.1"/>
    </source>
</evidence>
<accession>A0ABR2DZK8</accession>
<reference evidence="1 2" key="1">
    <citation type="journal article" date="2024" name="G3 (Bethesda)">
        <title>Genome assembly of Hibiscus sabdariffa L. provides insights into metabolisms of medicinal natural products.</title>
        <authorList>
            <person name="Kim T."/>
        </authorList>
    </citation>
    <scope>NUCLEOTIDE SEQUENCE [LARGE SCALE GENOMIC DNA]</scope>
    <source>
        <strain evidence="1">TK-2024</strain>
        <tissue evidence="1">Old leaves</tissue>
    </source>
</reference>
<gene>
    <name evidence="1" type="ORF">V6N12_061142</name>
</gene>
<proteinExistence type="predicted"/>
<evidence type="ECO:0000313" key="2">
    <source>
        <dbReference type="Proteomes" id="UP001472677"/>
    </source>
</evidence>
<sequence length="176" mass="19945">MLNSVVSPSKRSKLESYMNREILRLSIFLLVVAVDAAVSSGWKLKSEISVDSELMDLLHKDLAGEERIDAHLFFLTLVCAQENVSCYKISGQHNQGVGILARETEKDDQIRQVTQIHLTDYLLEGLRTLVVAVRDLRDAELEQWQCQYEDARTCLIDRAAKLRQTAALVECNLNLL</sequence>
<dbReference type="PANTHER" id="PTHR24092:SF148">
    <property type="entry name" value="PHOSPHOLIPID-TRANSPORTING ATPASE"/>
    <property type="match status" value="1"/>
</dbReference>
<dbReference type="PANTHER" id="PTHR24092">
    <property type="entry name" value="PROBABLE PHOSPHOLIPID-TRANSPORTING ATPASE"/>
    <property type="match status" value="1"/>
</dbReference>